<evidence type="ECO:0000313" key="1">
    <source>
        <dbReference type="EMBL" id="GBH32808.1"/>
    </source>
</evidence>
<organism evidence="1 2">
    <name type="scientific">Sphingobium xenophagum</name>
    <dbReference type="NCBI Taxonomy" id="121428"/>
    <lineage>
        <taxon>Bacteria</taxon>
        <taxon>Pseudomonadati</taxon>
        <taxon>Pseudomonadota</taxon>
        <taxon>Alphaproteobacteria</taxon>
        <taxon>Sphingomonadales</taxon>
        <taxon>Sphingomonadaceae</taxon>
        <taxon>Sphingobium</taxon>
    </lineage>
</organism>
<comment type="caution">
    <text evidence="1">The sequence shown here is derived from an EMBL/GenBank/DDBJ whole genome shotgun (WGS) entry which is preliminary data.</text>
</comment>
<gene>
    <name evidence="1" type="ORF">MBESOW_P4039</name>
</gene>
<evidence type="ECO:0000313" key="2">
    <source>
        <dbReference type="Proteomes" id="UP000290975"/>
    </source>
</evidence>
<reference evidence="1 2" key="1">
    <citation type="submission" date="2014-12" db="EMBL/GenBank/DDBJ databases">
        <title>Whole genome sequencing of Sphingobium xenophagum OW59.</title>
        <authorList>
            <person name="Ohta Y."/>
            <person name="Nishi S."/>
            <person name="Hatada Y."/>
        </authorList>
    </citation>
    <scope>NUCLEOTIDE SEQUENCE [LARGE SCALE GENOMIC DNA]</scope>
    <source>
        <strain evidence="1 2">OW59</strain>
    </source>
</reference>
<protein>
    <submittedName>
        <fullName evidence="1">Uncharacterized protein</fullName>
    </submittedName>
</protein>
<proteinExistence type="predicted"/>
<sequence>MGEETKSSPREIEQQFSTLTQGVKMMMKKSIMVALAGISMLGASPLFAQGIGHTWFMRGSIVDTGSNGTVVCIGKADGAEVGQKLEVYRVVTHPGPSKGVAPTYHRQLIGHVTIDHIFDDHFAHVSVADGTPAKHDIVELRKN</sequence>
<name>A0A401J8B3_SPHXE</name>
<accession>A0A401J8B3</accession>
<keyword evidence="2" id="KW-1185">Reference proteome</keyword>
<dbReference type="Proteomes" id="UP000290975">
    <property type="component" value="Unassembled WGS sequence"/>
</dbReference>
<dbReference type="AlphaFoldDB" id="A0A401J8B3"/>
<dbReference type="EMBL" id="BBQY01000046">
    <property type="protein sequence ID" value="GBH32808.1"/>
    <property type="molecule type" value="Genomic_DNA"/>
</dbReference>